<dbReference type="EMBL" id="QRBI01000151">
    <property type="protein sequence ID" value="RMB98965.1"/>
    <property type="molecule type" value="Genomic_DNA"/>
</dbReference>
<gene>
    <name evidence="1" type="ORF">DUI87_24510</name>
</gene>
<evidence type="ECO:0000313" key="2">
    <source>
        <dbReference type="Proteomes" id="UP000269221"/>
    </source>
</evidence>
<sequence>MMDDRIGATAVRPPTLAASPFGERDAVLPGSALRSSIRNQDVKHLSYRLMTIPRIHNPGQPFNASNSIISYPPTAVTMFRYAGVQQALVESFTGKELLCKTHFGLFNTPDVDDVTEIHMSREEPTLL</sequence>
<accession>A0A3M0JDA9</accession>
<keyword evidence="2" id="KW-1185">Reference proteome</keyword>
<protein>
    <submittedName>
        <fullName evidence="1">Uncharacterized protein</fullName>
    </submittedName>
</protein>
<comment type="caution">
    <text evidence="1">The sequence shown here is derived from an EMBL/GenBank/DDBJ whole genome shotgun (WGS) entry which is preliminary data.</text>
</comment>
<evidence type="ECO:0000313" key="1">
    <source>
        <dbReference type="EMBL" id="RMB98965.1"/>
    </source>
</evidence>
<organism evidence="1 2">
    <name type="scientific">Hirundo rustica rustica</name>
    <dbReference type="NCBI Taxonomy" id="333673"/>
    <lineage>
        <taxon>Eukaryota</taxon>
        <taxon>Metazoa</taxon>
        <taxon>Chordata</taxon>
        <taxon>Craniata</taxon>
        <taxon>Vertebrata</taxon>
        <taxon>Euteleostomi</taxon>
        <taxon>Archelosauria</taxon>
        <taxon>Archosauria</taxon>
        <taxon>Dinosauria</taxon>
        <taxon>Saurischia</taxon>
        <taxon>Theropoda</taxon>
        <taxon>Coelurosauria</taxon>
        <taxon>Aves</taxon>
        <taxon>Neognathae</taxon>
        <taxon>Neoaves</taxon>
        <taxon>Telluraves</taxon>
        <taxon>Australaves</taxon>
        <taxon>Passeriformes</taxon>
        <taxon>Sylvioidea</taxon>
        <taxon>Hirundinidae</taxon>
        <taxon>Hirundo</taxon>
    </lineage>
</organism>
<dbReference type="AlphaFoldDB" id="A0A3M0JDA9"/>
<reference evidence="1 2" key="1">
    <citation type="submission" date="2018-07" db="EMBL/GenBank/DDBJ databases">
        <title>A high quality draft genome assembly of the barn swallow (H. rustica rustica).</title>
        <authorList>
            <person name="Formenti G."/>
            <person name="Chiara M."/>
            <person name="Poveda L."/>
            <person name="Francoijs K.-J."/>
            <person name="Bonisoli-Alquati A."/>
            <person name="Canova L."/>
            <person name="Gianfranceschi L."/>
            <person name="Horner D.S."/>
            <person name="Saino N."/>
        </authorList>
    </citation>
    <scope>NUCLEOTIDE SEQUENCE [LARGE SCALE GENOMIC DNA]</scope>
    <source>
        <strain evidence="1">Chelidonia</strain>
        <tissue evidence="1">Blood</tissue>
    </source>
</reference>
<name>A0A3M0JDA9_HIRRU</name>
<proteinExistence type="predicted"/>
<dbReference type="Proteomes" id="UP000269221">
    <property type="component" value="Unassembled WGS sequence"/>
</dbReference>